<dbReference type="EMBL" id="LVVK01000022">
    <property type="protein sequence ID" value="OPB37633.1"/>
    <property type="molecule type" value="Genomic_DNA"/>
</dbReference>
<evidence type="ECO:0000256" key="1">
    <source>
        <dbReference type="SAM" id="MobiDB-lite"/>
    </source>
</evidence>
<feature type="compositionally biased region" description="Polar residues" evidence="1">
    <location>
        <begin position="1"/>
        <end position="21"/>
    </location>
</feature>
<accession>A0A1T3C945</accession>
<keyword evidence="3" id="KW-1185">Reference proteome</keyword>
<gene>
    <name evidence="2" type="ORF">A0O28_0045450</name>
</gene>
<organism evidence="2 3">
    <name type="scientific">Trichoderma guizhouense</name>
    <dbReference type="NCBI Taxonomy" id="1491466"/>
    <lineage>
        <taxon>Eukaryota</taxon>
        <taxon>Fungi</taxon>
        <taxon>Dikarya</taxon>
        <taxon>Ascomycota</taxon>
        <taxon>Pezizomycotina</taxon>
        <taxon>Sordariomycetes</taxon>
        <taxon>Hypocreomycetidae</taxon>
        <taxon>Hypocreales</taxon>
        <taxon>Hypocreaceae</taxon>
        <taxon>Trichoderma</taxon>
    </lineage>
</organism>
<sequence>MSGRAPSNYNYDPRRGSSTRPANGHGQGQGQGSSRQGQGSSSRTAQSYAMTEYLKTAHRHETWDWEKKAKDRGDKITRM</sequence>
<dbReference type="OrthoDB" id="4900283at2759"/>
<name>A0A1T3C945_9HYPO</name>
<evidence type="ECO:0000313" key="3">
    <source>
        <dbReference type="Proteomes" id="UP000191004"/>
    </source>
</evidence>
<dbReference type="Proteomes" id="UP000191004">
    <property type="component" value="Unassembled WGS sequence"/>
</dbReference>
<feature type="compositionally biased region" description="Low complexity" evidence="1">
    <location>
        <begin position="32"/>
        <end position="43"/>
    </location>
</feature>
<reference evidence="2 3" key="1">
    <citation type="submission" date="2016-04" db="EMBL/GenBank/DDBJ databases">
        <title>Multiple horizontal gene transfer events from other fungi enriched the ability of the initially mycotrophic fungus Trichoderma (Ascomycota) to feed on dead plant biomass.</title>
        <authorList>
            <person name="Atanasova L."/>
            <person name="Chenthamara K."/>
            <person name="Zhang J."/>
            <person name="Grujic M."/>
            <person name="Henrissat B."/>
            <person name="Kuo A."/>
            <person name="Aertz A."/>
            <person name="Salamov A."/>
            <person name="Lipzen A."/>
            <person name="Labutti K."/>
            <person name="Barry K."/>
            <person name="Miao Y."/>
            <person name="Rahimi M.J."/>
            <person name="Shen Q."/>
            <person name="Grigoriev I.V."/>
            <person name="Kubicek C.P."/>
            <person name="Druzhinina I.S."/>
        </authorList>
    </citation>
    <scope>NUCLEOTIDE SEQUENCE [LARGE SCALE GENOMIC DNA]</scope>
    <source>
        <strain evidence="2 3">NJAU 4742</strain>
    </source>
</reference>
<protein>
    <submittedName>
        <fullName evidence="2">Uncharacterized protein</fullName>
    </submittedName>
</protein>
<evidence type="ECO:0000313" key="2">
    <source>
        <dbReference type="EMBL" id="OPB37633.1"/>
    </source>
</evidence>
<feature type="region of interest" description="Disordered" evidence="1">
    <location>
        <begin position="1"/>
        <end position="79"/>
    </location>
</feature>
<comment type="caution">
    <text evidence="2">The sequence shown here is derived from an EMBL/GenBank/DDBJ whole genome shotgun (WGS) entry which is preliminary data.</text>
</comment>
<dbReference type="AlphaFoldDB" id="A0A1T3C945"/>
<feature type="compositionally biased region" description="Basic and acidic residues" evidence="1">
    <location>
        <begin position="59"/>
        <end position="79"/>
    </location>
</feature>
<proteinExistence type="predicted"/>